<evidence type="ECO:0000313" key="2">
    <source>
        <dbReference type="Proteomes" id="UP000053815"/>
    </source>
</evidence>
<sequence>MASLMSSGGSSGGGFPAAGSQAVLPSEVNLANFVPPDLPLFQWPGSMLDEKREPFPNIEGCICRFEDILNSHRMVLDVHWLRLLPRCLGHDLRDWLNEFVKVAGTGVPWTTLKVAIIARYGTPKEQLRFGRIREFLACTKSNEEPIDSFLERFKSLKSKSGVTDKHVVAMVFFDAFPEAVARLIMISMGQADESCFYDLDFVSAVARRVDLAKRDRVGYDASSVGSARKRPSDIPVSAEAKKSKYAAMPSSSPSAVYEKKSPWVSKFGKTMKEHVAERTCKDCNGYFGKGHNCNVAIRTPSSSSRGGFNKVLRTMTKKSSRHNVDAMVSTAFACEEADRVLQARKSASKSGRANELAVKSVAFVPVACDDSLESVTRVVGSAASDIEMSETGECPTDDESDLCEKAQSTLVETMSNVSVVDD</sequence>
<name>A0A0C9MM51_9FUNG</name>
<dbReference type="Proteomes" id="UP000053815">
    <property type="component" value="Unassembled WGS sequence"/>
</dbReference>
<evidence type="ECO:0008006" key="3">
    <source>
        <dbReference type="Google" id="ProtNLM"/>
    </source>
</evidence>
<dbReference type="EMBL" id="DF837390">
    <property type="protein sequence ID" value="GAN11846.1"/>
    <property type="molecule type" value="Genomic_DNA"/>
</dbReference>
<keyword evidence="2" id="KW-1185">Reference proteome</keyword>
<reference evidence="1" key="1">
    <citation type="submission" date="2014-09" db="EMBL/GenBank/DDBJ databases">
        <title>Draft genome sequence of an oleaginous Mucoromycotina fungus Mucor ambiguus NBRC6742.</title>
        <authorList>
            <person name="Takeda I."/>
            <person name="Yamane N."/>
            <person name="Morita T."/>
            <person name="Tamano K."/>
            <person name="Machida M."/>
            <person name="Baker S."/>
            <person name="Koike H."/>
        </authorList>
    </citation>
    <scope>NUCLEOTIDE SEQUENCE</scope>
    <source>
        <strain evidence="1">NBRC 6742</strain>
    </source>
</reference>
<dbReference type="OrthoDB" id="2288643at2759"/>
<proteinExistence type="predicted"/>
<accession>A0A0C9MM51</accession>
<protein>
    <recommendedName>
        <fullName evidence="3">Retrotransposon gag domain-containing protein</fullName>
    </recommendedName>
</protein>
<evidence type="ECO:0000313" key="1">
    <source>
        <dbReference type="EMBL" id="GAN11846.1"/>
    </source>
</evidence>
<organism evidence="1">
    <name type="scientific">Mucor ambiguus</name>
    <dbReference type="NCBI Taxonomy" id="91626"/>
    <lineage>
        <taxon>Eukaryota</taxon>
        <taxon>Fungi</taxon>
        <taxon>Fungi incertae sedis</taxon>
        <taxon>Mucoromycota</taxon>
        <taxon>Mucoromycotina</taxon>
        <taxon>Mucoromycetes</taxon>
        <taxon>Mucorales</taxon>
        <taxon>Mucorineae</taxon>
        <taxon>Mucoraceae</taxon>
        <taxon>Mucor</taxon>
    </lineage>
</organism>
<dbReference type="AlphaFoldDB" id="A0A0C9MM51"/>
<dbReference type="STRING" id="91626.A0A0C9MM51"/>
<feature type="non-terminal residue" evidence="1">
    <location>
        <position position="422"/>
    </location>
</feature>
<gene>
    <name evidence="1" type="ORF">MAM1_1101c11459</name>
</gene>